<sequence length="85" mass="8696">MKKISLAALLFGATFFTACAGTHTPNVAAMPDQAPVVAAPAMSTETFNCTDGTIVADENLCPIIIDEISGEEVLGVAAVTQVSLL</sequence>
<dbReference type="AlphaFoldDB" id="A0A2M9A9D1"/>
<name>A0A2M9A9D1_9BACT</name>
<keyword evidence="3" id="KW-1185">Reference proteome</keyword>
<dbReference type="Proteomes" id="UP000231134">
    <property type="component" value="Unassembled WGS sequence"/>
</dbReference>
<keyword evidence="1" id="KW-0732">Signal</keyword>
<comment type="caution">
    <text evidence="2">The sequence shown here is derived from an EMBL/GenBank/DDBJ whole genome shotgun (WGS) entry which is preliminary data.</text>
</comment>
<feature type="chain" id="PRO_5014954919" description="Secreted protein" evidence="1">
    <location>
        <begin position="21"/>
        <end position="85"/>
    </location>
</feature>
<feature type="signal peptide" evidence="1">
    <location>
        <begin position="1"/>
        <end position="20"/>
    </location>
</feature>
<evidence type="ECO:0000313" key="2">
    <source>
        <dbReference type="EMBL" id="PJJ42319.1"/>
    </source>
</evidence>
<accession>A0A2M9A9D1</accession>
<dbReference type="PROSITE" id="PS51257">
    <property type="entry name" value="PROKAR_LIPOPROTEIN"/>
    <property type="match status" value="1"/>
</dbReference>
<evidence type="ECO:0000313" key="3">
    <source>
        <dbReference type="Proteomes" id="UP000231134"/>
    </source>
</evidence>
<dbReference type="EMBL" id="PGEX01000001">
    <property type="protein sequence ID" value="PJJ42319.1"/>
    <property type="molecule type" value="Genomic_DNA"/>
</dbReference>
<reference evidence="2 3" key="1">
    <citation type="submission" date="2017-11" db="EMBL/GenBank/DDBJ databases">
        <title>Animal gut microbial communities from fecal samples from Wisconsin, USA.</title>
        <authorList>
            <person name="Neumann A."/>
        </authorList>
    </citation>
    <scope>NUCLEOTIDE SEQUENCE [LARGE SCALE GENOMIC DNA]</scope>
    <source>
        <strain evidence="2 3">UWS3</strain>
    </source>
</reference>
<protein>
    <recommendedName>
        <fullName evidence="4">Secreted protein</fullName>
    </recommendedName>
</protein>
<evidence type="ECO:0000256" key="1">
    <source>
        <dbReference type="SAM" id="SignalP"/>
    </source>
</evidence>
<gene>
    <name evidence="2" type="ORF">BGX16_2344</name>
</gene>
<evidence type="ECO:0008006" key="4">
    <source>
        <dbReference type="Google" id="ProtNLM"/>
    </source>
</evidence>
<dbReference type="RefSeq" id="WP_100426182.1">
    <property type="nucleotide sequence ID" value="NZ_PGEX01000001.1"/>
</dbReference>
<organism evidence="2 3">
    <name type="scientific">Hallerella succinigenes</name>
    <dbReference type="NCBI Taxonomy" id="1896222"/>
    <lineage>
        <taxon>Bacteria</taxon>
        <taxon>Pseudomonadati</taxon>
        <taxon>Fibrobacterota</taxon>
        <taxon>Fibrobacteria</taxon>
        <taxon>Fibrobacterales</taxon>
        <taxon>Fibrobacteraceae</taxon>
        <taxon>Hallerella</taxon>
    </lineage>
</organism>
<proteinExistence type="predicted"/>